<evidence type="ECO:0000313" key="1">
    <source>
        <dbReference type="EMBL" id="AKB81621.1"/>
    </source>
</evidence>
<reference evidence="1" key="1">
    <citation type="submission" date="2014-07" db="EMBL/GenBank/DDBJ databases">
        <title>Methanogenic archaea and the global carbon cycle.</title>
        <authorList>
            <person name="Henriksen J.R."/>
            <person name="Luke J."/>
            <person name="Reinhart S."/>
            <person name="Benedict M.N."/>
            <person name="Youngblut N.D."/>
            <person name="Metcalf M.E."/>
            <person name="Whitaker R.J."/>
            <person name="Metcalf W.W."/>
        </authorList>
    </citation>
    <scope>NUCLEOTIDE SEQUENCE [LARGE SCALE GENOMIC DNA]</scope>
    <source>
        <strain evidence="1">3</strain>
    </source>
</reference>
<evidence type="ECO:0000313" key="2">
    <source>
        <dbReference type="Proteomes" id="UP000033066"/>
    </source>
</evidence>
<gene>
    <name evidence="1" type="ORF">MSBR3_1043</name>
</gene>
<dbReference type="EMBL" id="CP009517">
    <property type="protein sequence ID" value="AKB81621.1"/>
    <property type="molecule type" value="Genomic_DNA"/>
</dbReference>
<dbReference type="Proteomes" id="UP000033066">
    <property type="component" value="Chromosome"/>
</dbReference>
<keyword evidence="2" id="KW-1185">Reference proteome</keyword>
<dbReference type="Pfam" id="PF11369">
    <property type="entry name" value="DUF3160"/>
    <property type="match status" value="1"/>
</dbReference>
<dbReference type="HOGENOM" id="CLU_015670_1_0_2"/>
<dbReference type="STRING" id="1434107.MSBR3_1043"/>
<dbReference type="InterPro" id="IPR022601">
    <property type="entry name" value="DUF3160"/>
</dbReference>
<accession>A0A0E3SJ71</accession>
<dbReference type="KEGG" id="mbak:MSBR3_1043"/>
<organism evidence="1 2">
    <name type="scientific">Methanosarcina barkeri 3</name>
    <dbReference type="NCBI Taxonomy" id="1434107"/>
    <lineage>
        <taxon>Archaea</taxon>
        <taxon>Methanobacteriati</taxon>
        <taxon>Methanobacteriota</taxon>
        <taxon>Stenosarchaea group</taxon>
        <taxon>Methanomicrobia</taxon>
        <taxon>Methanosarcinales</taxon>
        <taxon>Methanosarcinaceae</taxon>
        <taxon>Methanosarcina</taxon>
    </lineage>
</organism>
<dbReference type="PIRSF" id="PIRSF014897">
    <property type="entry name" value="UCP014897"/>
    <property type="match status" value="1"/>
</dbReference>
<name>A0A0E3SJ71_METBA</name>
<dbReference type="InterPro" id="IPR016626">
    <property type="entry name" value="UCP014897_arc"/>
</dbReference>
<proteinExistence type="predicted"/>
<dbReference type="PATRIC" id="fig|1434107.4.peg.1370"/>
<dbReference type="AlphaFoldDB" id="A0A0E3SJ71"/>
<protein>
    <submittedName>
        <fullName evidence="1">dTDP-D-glucose 4,6-dehydratase</fullName>
    </submittedName>
</protein>
<dbReference type="SMART" id="SM01325">
    <property type="entry name" value="DUF3160"/>
    <property type="match status" value="1"/>
</dbReference>
<sequence>MRRKKIEKEAEKEKIVFRSSLFSKGLPENKNLPFRQAPPVQYRIQSDRDETMKHRVKPIVTNLILLIVLASLLTEGCLGQSSGASRENVTEIKGENSEISQKNYLRTEEVTLSGSEVENSSITGNYTLEALDVELKVPSYELPLQTKEISNYGDFSGKIHLDNSALKMLESNGFVVVENPYGSSKEDITAMYSTLKDQEIPIFITTDSLLHLYHIQFDETLRKIEEEEFFDTLWETDLALLNDSIEKYNSTTGEEQEAAKRNTAYFSVALSLLQPKPVQIQAAENTYEDLEEVDDYGDVNEESLFPAGAEKQYQFEIPEFVRKDVEAELALIEAHQGFELSPIFKYKEDYSQYAPRGHYTRSEKLKNYFRAFMWHGRMSMLLKEKLIESEDPVKDARIQTIQASLIASELQKNSELLKNWNRIYEVTAFYVGFSDDLGPYEYMEALDSIFGNGEREFNKTTIEELKAKLVEYPGPKIYGGTGNCALEPPFTSEQAEECLENTTGFRFMGQRFIPDSYVFSNLVGVYTGEYTGEYNENEKPFTLVISGNGEAIRGFPRGLDVMALLDSGRAVYWLNELNDSSYENYSIQYGKMESEFSNFSTADWNRNLYWSWLYSLQPLLKDYGSGYPTFMQTDAWQDKELSTSLASWTELRHDTILYAKQSYTNKATSMPFPSKEKEVVGYVEPVPDFYARLLALTKMTNQGLDEMGVLDPVSKSRLVNLEDILSRLQEISEKELENKKLTDEDYEFIKNFGDQLEGTIADVDEKARKTTVVADVHTDSNTETVLEEGVGHVDMLVVAYKLPNGKILLGAGPVMSYYEFKQPMSDRLTDEKWREILEANPPKKPEWASTYVS</sequence>